<gene>
    <name evidence="2" type="ORF">Raf01_05990</name>
</gene>
<proteinExistence type="inferred from homology"/>
<reference evidence="2" key="1">
    <citation type="submission" date="2021-01" db="EMBL/GenBank/DDBJ databases">
        <title>Whole genome shotgun sequence of Rugosimonospora africana NBRC 104875.</title>
        <authorList>
            <person name="Komaki H."/>
            <person name="Tamura T."/>
        </authorList>
    </citation>
    <scope>NUCLEOTIDE SEQUENCE</scope>
    <source>
        <strain evidence="2">NBRC 104875</strain>
    </source>
</reference>
<comment type="caution">
    <text evidence="2">The sequence shown here is derived from an EMBL/GenBank/DDBJ whole genome shotgun (WGS) entry which is preliminary data.</text>
</comment>
<name>A0A8J3QMX4_9ACTN</name>
<dbReference type="Pfam" id="PF06013">
    <property type="entry name" value="WXG100"/>
    <property type="match status" value="1"/>
</dbReference>
<organism evidence="2 3">
    <name type="scientific">Rugosimonospora africana</name>
    <dbReference type="NCBI Taxonomy" id="556532"/>
    <lineage>
        <taxon>Bacteria</taxon>
        <taxon>Bacillati</taxon>
        <taxon>Actinomycetota</taxon>
        <taxon>Actinomycetes</taxon>
        <taxon>Micromonosporales</taxon>
        <taxon>Micromonosporaceae</taxon>
        <taxon>Rugosimonospora</taxon>
    </lineage>
</organism>
<dbReference type="AlphaFoldDB" id="A0A8J3QMX4"/>
<dbReference type="InterPro" id="IPR036689">
    <property type="entry name" value="ESAT-6-like_sf"/>
</dbReference>
<dbReference type="EMBL" id="BONZ01000006">
    <property type="protein sequence ID" value="GIH12427.1"/>
    <property type="molecule type" value="Genomic_DNA"/>
</dbReference>
<keyword evidence="3" id="KW-1185">Reference proteome</keyword>
<evidence type="ECO:0000313" key="3">
    <source>
        <dbReference type="Proteomes" id="UP000642748"/>
    </source>
</evidence>
<protein>
    <recommendedName>
        <fullName evidence="1">ESAT-6-like protein</fullName>
    </recommendedName>
</protein>
<evidence type="ECO:0000256" key="1">
    <source>
        <dbReference type="RuleBase" id="RU362001"/>
    </source>
</evidence>
<dbReference type="RefSeq" id="WP_203916113.1">
    <property type="nucleotide sequence ID" value="NZ_BONZ01000006.1"/>
</dbReference>
<dbReference type="SUPFAM" id="SSF140453">
    <property type="entry name" value="EsxAB dimer-like"/>
    <property type="match status" value="1"/>
</dbReference>
<accession>A0A8J3QMX4</accession>
<sequence>MPTTQAQAAVMEATATKFEQVSQSLQSTLSRLLGELEVLRTQWQGAGGASFEQVKQAWSEDQQALQRALGETATAIRTSGRQYQMSDTAAADRVRGATGGLQLPL</sequence>
<dbReference type="InterPro" id="IPR010310">
    <property type="entry name" value="T7SS_ESAT-6-like"/>
</dbReference>
<dbReference type="Gene3D" id="1.10.287.1060">
    <property type="entry name" value="ESAT-6-like"/>
    <property type="match status" value="1"/>
</dbReference>
<dbReference type="NCBIfam" id="TIGR03930">
    <property type="entry name" value="WXG100_ESAT6"/>
    <property type="match status" value="1"/>
</dbReference>
<comment type="similarity">
    <text evidence="1">Belongs to the WXG100 family.</text>
</comment>
<evidence type="ECO:0000313" key="2">
    <source>
        <dbReference type="EMBL" id="GIH12427.1"/>
    </source>
</evidence>
<dbReference type="Proteomes" id="UP000642748">
    <property type="component" value="Unassembled WGS sequence"/>
</dbReference>